<reference evidence="1 2" key="1">
    <citation type="journal article" date="2023" name="Science">
        <title>Complex scaffold remodeling in plant triterpene biosynthesis.</title>
        <authorList>
            <person name="De La Pena R."/>
            <person name="Hodgson H."/>
            <person name="Liu J.C."/>
            <person name="Stephenson M.J."/>
            <person name="Martin A.C."/>
            <person name="Owen C."/>
            <person name="Harkess A."/>
            <person name="Leebens-Mack J."/>
            <person name="Jimenez L.E."/>
            <person name="Osbourn A."/>
            <person name="Sattely E.S."/>
        </authorList>
    </citation>
    <scope>NUCLEOTIDE SEQUENCE [LARGE SCALE GENOMIC DNA]</scope>
    <source>
        <strain evidence="2">cv. JPN11</strain>
        <tissue evidence="1">Leaf</tissue>
    </source>
</reference>
<protein>
    <submittedName>
        <fullName evidence="1">S-acyltransferase</fullName>
    </submittedName>
</protein>
<evidence type="ECO:0000313" key="1">
    <source>
        <dbReference type="EMBL" id="KAJ4706784.1"/>
    </source>
</evidence>
<name>A0ACC1X6L2_MELAZ</name>
<dbReference type="Proteomes" id="UP001164539">
    <property type="component" value="Chromosome 11"/>
</dbReference>
<comment type="caution">
    <text evidence="1">The sequence shown here is derived from an EMBL/GenBank/DDBJ whole genome shotgun (WGS) entry which is preliminary data.</text>
</comment>
<sequence length="398" mass="45460">MNQSGSKVHNSFSGDIFTSPSKSKTKRLYQIWKGNNKFICGGRIVFGPDATSLFLTSILIGAPAITFCIKMVLRIKIDDPHFSYPILLGGLLLTVLDFIFLFLTSGRDPGIIPRNSQPPELDDSIDLNTPSIEWVSHKSLDLKLPRTKDIMVNGHSVKVKFCDTCLLYRPPRASHCSICNNCVQKFDHHCPWVGQCIGLRNYPFFICFISSSTFLCIYVFVFSWIHLIHQKGDLWKIMSHDLLSVALIVYCFIAVWFVGGLTVFHLYLIFSNQTTYENFRYRYDKKENPFNKGIIKNIKELFFSKIPPSMINFRIWVTEEDESVVGSATAEFNEGFISSKDKYDIEIGKFGKDNDIQLPSILQNLDYNGIDDNLKKKEKENGAANDPFFLTSDQVPKY</sequence>
<keyword evidence="2" id="KW-1185">Reference proteome</keyword>
<gene>
    <name evidence="1" type="ORF">OWV82_020396</name>
</gene>
<proteinExistence type="predicted"/>
<evidence type="ECO:0000313" key="2">
    <source>
        <dbReference type="Proteomes" id="UP001164539"/>
    </source>
</evidence>
<organism evidence="1 2">
    <name type="scientific">Melia azedarach</name>
    <name type="common">Chinaberry tree</name>
    <dbReference type="NCBI Taxonomy" id="155640"/>
    <lineage>
        <taxon>Eukaryota</taxon>
        <taxon>Viridiplantae</taxon>
        <taxon>Streptophyta</taxon>
        <taxon>Embryophyta</taxon>
        <taxon>Tracheophyta</taxon>
        <taxon>Spermatophyta</taxon>
        <taxon>Magnoliopsida</taxon>
        <taxon>eudicotyledons</taxon>
        <taxon>Gunneridae</taxon>
        <taxon>Pentapetalae</taxon>
        <taxon>rosids</taxon>
        <taxon>malvids</taxon>
        <taxon>Sapindales</taxon>
        <taxon>Meliaceae</taxon>
        <taxon>Melia</taxon>
    </lineage>
</organism>
<accession>A0ACC1X6L2</accession>
<dbReference type="EMBL" id="CM051404">
    <property type="protein sequence ID" value="KAJ4706784.1"/>
    <property type="molecule type" value="Genomic_DNA"/>
</dbReference>